<dbReference type="EMBL" id="JBBPBM010000004">
    <property type="protein sequence ID" value="KAK8589495.1"/>
    <property type="molecule type" value="Genomic_DNA"/>
</dbReference>
<dbReference type="InterPro" id="IPR010264">
    <property type="entry name" value="Self-incomp_S1"/>
</dbReference>
<evidence type="ECO:0000256" key="3">
    <source>
        <dbReference type="ARBA" id="ARBA00022471"/>
    </source>
</evidence>
<comment type="subcellular location">
    <subcellularLocation>
        <location evidence="1 6">Secreted</location>
    </subcellularLocation>
</comment>
<keyword evidence="8" id="KW-1185">Reference proteome</keyword>
<comment type="caution">
    <text evidence="7">The sequence shown here is derived from an EMBL/GenBank/DDBJ whole genome shotgun (WGS) entry which is preliminary data.</text>
</comment>
<keyword evidence="5 6" id="KW-0732">Signal</keyword>
<feature type="signal peptide" evidence="6">
    <location>
        <begin position="1"/>
        <end position="23"/>
    </location>
</feature>
<evidence type="ECO:0000256" key="6">
    <source>
        <dbReference type="RuleBase" id="RU367044"/>
    </source>
</evidence>
<proteinExistence type="inferred from homology"/>
<dbReference type="PANTHER" id="PTHR31232:SF149">
    <property type="entry name" value="S-PROTEIN HOMOLOG"/>
    <property type="match status" value="1"/>
</dbReference>
<gene>
    <name evidence="7" type="ORF">V6N12_023890</name>
</gene>
<evidence type="ECO:0000256" key="5">
    <source>
        <dbReference type="ARBA" id="ARBA00022729"/>
    </source>
</evidence>
<reference evidence="7 8" key="1">
    <citation type="journal article" date="2024" name="G3 (Bethesda)">
        <title>Genome assembly of Hibiscus sabdariffa L. provides insights into metabolisms of medicinal natural products.</title>
        <authorList>
            <person name="Kim T."/>
        </authorList>
    </citation>
    <scope>NUCLEOTIDE SEQUENCE [LARGE SCALE GENOMIC DNA]</scope>
    <source>
        <strain evidence="7">TK-2024</strain>
        <tissue evidence="7">Old leaves</tissue>
    </source>
</reference>
<evidence type="ECO:0000256" key="4">
    <source>
        <dbReference type="ARBA" id="ARBA00022525"/>
    </source>
</evidence>
<evidence type="ECO:0000313" key="7">
    <source>
        <dbReference type="EMBL" id="KAK8589495.1"/>
    </source>
</evidence>
<dbReference type="Proteomes" id="UP001472677">
    <property type="component" value="Unassembled WGS sequence"/>
</dbReference>
<protein>
    <recommendedName>
        <fullName evidence="6">S-protein homolog</fullName>
    </recommendedName>
</protein>
<evidence type="ECO:0000313" key="8">
    <source>
        <dbReference type="Proteomes" id="UP001472677"/>
    </source>
</evidence>
<feature type="chain" id="PRO_5044999313" description="S-protein homolog" evidence="6">
    <location>
        <begin position="24"/>
        <end position="146"/>
    </location>
</feature>
<name>A0ABR2FZ05_9ROSI</name>
<accession>A0ABR2FZ05</accession>
<dbReference type="PANTHER" id="PTHR31232">
    <property type="match status" value="1"/>
</dbReference>
<comment type="similarity">
    <text evidence="2 6">Belongs to the plant self-incompatibility (S1) protein family.</text>
</comment>
<evidence type="ECO:0000256" key="1">
    <source>
        <dbReference type="ARBA" id="ARBA00004613"/>
    </source>
</evidence>
<dbReference type="Pfam" id="PF05938">
    <property type="entry name" value="Self-incomp_S1"/>
    <property type="match status" value="1"/>
</dbReference>
<keyword evidence="4 6" id="KW-0964">Secreted</keyword>
<keyword evidence="3 6" id="KW-0713">Self-incompatibility</keyword>
<sequence length="146" mass="17247">MNPWKISWVWLLSLTLFFVGNEACDFWDTIGMGVKAKVKIYNDLQYGAYLRVHCKSKDDDLGWDACPYRLSYSFEFHPEFWGGTVFSCEVKWNGESHCFQPFNQDRYGAIFDPIIKWYVRPSGPCTIEKYNHRLLCYTWDSYSCNA</sequence>
<evidence type="ECO:0000256" key="2">
    <source>
        <dbReference type="ARBA" id="ARBA00005581"/>
    </source>
</evidence>
<organism evidence="7 8">
    <name type="scientific">Hibiscus sabdariffa</name>
    <name type="common">roselle</name>
    <dbReference type="NCBI Taxonomy" id="183260"/>
    <lineage>
        <taxon>Eukaryota</taxon>
        <taxon>Viridiplantae</taxon>
        <taxon>Streptophyta</taxon>
        <taxon>Embryophyta</taxon>
        <taxon>Tracheophyta</taxon>
        <taxon>Spermatophyta</taxon>
        <taxon>Magnoliopsida</taxon>
        <taxon>eudicotyledons</taxon>
        <taxon>Gunneridae</taxon>
        <taxon>Pentapetalae</taxon>
        <taxon>rosids</taxon>
        <taxon>malvids</taxon>
        <taxon>Malvales</taxon>
        <taxon>Malvaceae</taxon>
        <taxon>Malvoideae</taxon>
        <taxon>Hibiscus</taxon>
    </lineage>
</organism>